<dbReference type="PANTHER" id="PTHR31302">
    <property type="entry name" value="TRANSMEMBRANE PROTEIN WITH METALLOPHOSPHOESTERASE DOMAIN-RELATED"/>
    <property type="match status" value="1"/>
</dbReference>
<dbReference type="Gene3D" id="3.60.21.10">
    <property type="match status" value="1"/>
</dbReference>
<evidence type="ECO:0000256" key="4">
    <source>
        <dbReference type="ARBA" id="ARBA00061089"/>
    </source>
</evidence>
<keyword evidence="5" id="KW-0472">Membrane</keyword>
<comment type="cofactor">
    <cofactor evidence="1">
        <name>a divalent metal cation</name>
        <dbReference type="ChEBI" id="CHEBI:60240"/>
    </cofactor>
</comment>
<keyword evidence="3" id="KW-0378">Hydrolase</keyword>
<name>A0A1I3U9I5_9BACL</name>
<dbReference type="CDD" id="cd07385">
    <property type="entry name" value="MPP_YkuE_C"/>
    <property type="match status" value="1"/>
</dbReference>
<keyword evidence="8" id="KW-1185">Reference proteome</keyword>
<keyword evidence="5" id="KW-0812">Transmembrane</keyword>
<dbReference type="EMBL" id="FORT01000005">
    <property type="protein sequence ID" value="SFJ78421.1"/>
    <property type="molecule type" value="Genomic_DNA"/>
</dbReference>
<accession>A0A1I3U9I5</accession>
<keyword evidence="5" id="KW-1133">Transmembrane helix</keyword>
<protein>
    <recommendedName>
        <fullName evidence="6">Calcineurin-like phosphoesterase domain-containing protein</fullName>
    </recommendedName>
</protein>
<dbReference type="Pfam" id="PF00149">
    <property type="entry name" value="Metallophos"/>
    <property type="match status" value="1"/>
</dbReference>
<dbReference type="InterPro" id="IPR004843">
    <property type="entry name" value="Calcineurin-like_PHP"/>
</dbReference>
<dbReference type="InterPro" id="IPR051158">
    <property type="entry name" value="Metallophosphoesterase_sf"/>
</dbReference>
<feature type="transmembrane region" description="Helical" evidence="5">
    <location>
        <begin position="21"/>
        <end position="39"/>
    </location>
</feature>
<proteinExistence type="inferred from homology"/>
<dbReference type="GO" id="GO:0009245">
    <property type="term" value="P:lipid A biosynthetic process"/>
    <property type="evidence" value="ECO:0007669"/>
    <property type="project" value="TreeGrafter"/>
</dbReference>
<evidence type="ECO:0000256" key="2">
    <source>
        <dbReference type="ARBA" id="ARBA00022723"/>
    </source>
</evidence>
<evidence type="ECO:0000256" key="1">
    <source>
        <dbReference type="ARBA" id="ARBA00001968"/>
    </source>
</evidence>
<dbReference type="InterPro" id="IPR029052">
    <property type="entry name" value="Metallo-depent_PP-like"/>
</dbReference>
<sequence>MSDPKISTITRKTFLQKLMHWAGRLVGLGVVAGVYSYGWERHWIETTEVTITLPKLPDAFRGTKLVHFSDLHLGHFSEPKDVQHVVDLIMSKKPDMICFTGDLVDESTRYLSAVLPILGQLDAPLGKYAVLGNHDYRARQQQVIRDTLSSAGFEVLDNRHVRVDRQGSSLHMAGVDDVLFGVPDLARALGDIPTDEAVILLAHEPDFADETAAYPVGLQLSGHSHGGQVRLPLIGAILTPKLSQKYVQGLYKVKDTSLQVYTSRGLGTTILPIRLFCRPEVTVITLR</sequence>
<dbReference type="SUPFAM" id="SSF56300">
    <property type="entry name" value="Metallo-dependent phosphatases"/>
    <property type="match status" value="1"/>
</dbReference>
<evidence type="ECO:0000259" key="6">
    <source>
        <dbReference type="Pfam" id="PF00149"/>
    </source>
</evidence>
<evidence type="ECO:0000313" key="7">
    <source>
        <dbReference type="EMBL" id="SFJ78421.1"/>
    </source>
</evidence>
<dbReference type="PANTHER" id="PTHR31302:SF25">
    <property type="entry name" value="PHOSPHOESTERASE"/>
    <property type="match status" value="1"/>
</dbReference>
<organism evidence="7 8">
    <name type="scientific">Brevibacillus centrosporus</name>
    <dbReference type="NCBI Taxonomy" id="54910"/>
    <lineage>
        <taxon>Bacteria</taxon>
        <taxon>Bacillati</taxon>
        <taxon>Bacillota</taxon>
        <taxon>Bacilli</taxon>
        <taxon>Bacillales</taxon>
        <taxon>Paenibacillaceae</taxon>
        <taxon>Brevibacillus</taxon>
    </lineage>
</organism>
<evidence type="ECO:0000256" key="3">
    <source>
        <dbReference type="ARBA" id="ARBA00022801"/>
    </source>
</evidence>
<evidence type="ECO:0000256" key="5">
    <source>
        <dbReference type="SAM" id="Phobius"/>
    </source>
</evidence>
<gene>
    <name evidence="7" type="ORF">SAMN05518846_105263</name>
</gene>
<dbReference type="FunFam" id="3.60.21.10:FF:000028">
    <property type="entry name" value="Putative metallophosphoesterase"/>
    <property type="match status" value="1"/>
</dbReference>
<comment type="similarity">
    <text evidence="4">Belongs to the metallophosphoesterase superfamily.</text>
</comment>
<dbReference type="GO" id="GO:0008758">
    <property type="term" value="F:UDP-2,3-diacylglucosamine hydrolase activity"/>
    <property type="evidence" value="ECO:0007669"/>
    <property type="project" value="TreeGrafter"/>
</dbReference>
<feature type="domain" description="Calcineurin-like phosphoesterase" evidence="6">
    <location>
        <begin position="64"/>
        <end position="226"/>
    </location>
</feature>
<keyword evidence="2" id="KW-0479">Metal-binding</keyword>
<dbReference type="RefSeq" id="WP_092268147.1">
    <property type="nucleotide sequence ID" value="NZ_FORT01000005.1"/>
</dbReference>
<reference evidence="8" key="1">
    <citation type="submission" date="2016-10" db="EMBL/GenBank/DDBJ databases">
        <authorList>
            <person name="Varghese N."/>
            <person name="Submissions S."/>
        </authorList>
    </citation>
    <scope>NUCLEOTIDE SEQUENCE [LARGE SCALE GENOMIC DNA]</scope>
    <source>
        <strain evidence="8">OK042</strain>
    </source>
</reference>
<evidence type="ECO:0000313" key="8">
    <source>
        <dbReference type="Proteomes" id="UP000198915"/>
    </source>
</evidence>
<dbReference type="AlphaFoldDB" id="A0A1I3U9I5"/>
<dbReference type="GO" id="GO:0016020">
    <property type="term" value="C:membrane"/>
    <property type="evidence" value="ECO:0007669"/>
    <property type="project" value="GOC"/>
</dbReference>
<dbReference type="GO" id="GO:0046872">
    <property type="term" value="F:metal ion binding"/>
    <property type="evidence" value="ECO:0007669"/>
    <property type="project" value="UniProtKB-KW"/>
</dbReference>
<dbReference type="Proteomes" id="UP000198915">
    <property type="component" value="Unassembled WGS sequence"/>
</dbReference>